<dbReference type="Pfam" id="PF23193">
    <property type="entry name" value="NOMO_3rd"/>
    <property type="match status" value="1"/>
</dbReference>
<feature type="domain" description="NOMO fifth transthyretin-like" evidence="5">
    <location>
        <begin position="468"/>
        <end position="551"/>
    </location>
</feature>
<evidence type="ECO:0000313" key="7">
    <source>
        <dbReference type="Proteomes" id="UP000824469"/>
    </source>
</evidence>
<keyword evidence="7" id="KW-1185">Reference proteome</keyword>
<dbReference type="EMBL" id="JAHRHJ020000004">
    <property type="protein sequence ID" value="KAH9318973.1"/>
    <property type="molecule type" value="Genomic_DNA"/>
</dbReference>
<dbReference type="InterPro" id="IPR056190">
    <property type="entry name" value="NOMO_5th"/>
</dbReference>
<dbReference type="InterPro" id="IPR008969">
    <property type="entry name" value="CarboxyPept-like_regulatory"/>
</dbReference>
<dbReference type="InterPro" id="IPR013784">
    <property type="entry name" value="Carb-bd-like_fold"/>
</dbReference>
<evidence type="ECO:0008006" key="8">
    <source>
        <dbReference type="Google" id="ProtNLM"/>
    </source>
</evidence>
<evidence type="ECO:0000313" key="6">
    <source>
        <dbReference type="EMBL" id="KAH9318973.1"/>
    </source>
</evidence>
<dbReference type="InterPro" id="IPR055074">
    <property type="entry name" value="NOMO1-3_2nd"/>
</dbReference>
<gene>
    <name evidence="6" type="ORF">KI387_020742</name>
</gene>
<accession>A0AA38GBQ4</accession>
<dbReference type="GO" id="GO:0005789">
    <property type="term" value="C:endoplasmic reticulum membrane"/>
    <property type="evidence" value="ECO:0007669"/>
    <property type="project" value="TreeGrafter"/>
</dbReference>
<name>A0AA38GBQ4_TAXCH</name>
<dbReference type="InterPro" id="IPR055075">
    <property type="entry name" value="NOMO-like_N"/>
</dbReference>
<dbReference type="Gene3D" id="2.60.40.1120">
    <property type="entry name" value="Carboxypeptidase-like, regulatory domain"/>
    <property type="match status" value="1"/>
</dbReference>
<dbReference type="Pfam" id="PF22898">
    <property type="entry name" value="NOMO1-like_1st"/>
    <property type="match status" value="1"/>
</dbReference>
<reference evidence="6 7" key="1">
    <citation type="journal article" date="2021" name="Nat. Plants">
        <title>The Taxus genome provides insights into paclitaxel biosynthesis.</title>
        <authorList>
            <person name="Xiong X."/>
            <person name="Gou J."/>
            <person name="Liao Q."/>
            <person name="Li Y."/>
            <person name="Zhou Q."/>
            <person name="Bi G."/>
            <person name="Li C."/>
            <person name="Du R."/>
            <person name="Wang X."/>
            <person name="Sun T."/>
            <person name="Guo L."/>
            <person name="Liang H."/>
            <person name="Lu P."/>
            <person name="Wu Y."/>
            <person name="Zhang Z."/>
            <person name="Ro D.K."/>
            <person name="Shang Y."/>
            <person name="Huang S."/>
            <person name="Yan J."/>
        </authorList>
    </citation>
    <scope>NUCLEOTIDE SEQUENCE [LARGE SCALE GENOMIC DNA]</scope>
    <source>
        <strain evidence="6">Ta-2019</strain>
    </source>
</reference>
<dbReference type="PANTHER" id="PTHR23303:SF14">
    <property type="entry name" value="BOS COMPLEX SUBUNIT NOMO1-RELATED"/>
    <property type="match status" value="1"/>
</dbReference>
<keyword evidence="1" id="KW-0732">Signal</keyword>
<feature type="non-terminal residue" evidence="6">
    <location>
        <position position="770"/>
    </location>
</feature>
<feature type="domain" description="NOMO third transthyretin-like" evidence="4">
    <location>
        <begin position="324"/>
        <end position="385"/>
    </location>
</feature>
<dbReference type="Pfam" id="PF23194">
    <property type="entry name" value="NOMO_5th"/>
    <property type="match status" value="1"/>
</dbReference>
<evidence type="ECO:0000259" key="3">
    <source>
        <dbReference type="Pfam" id="PF22904"/>
    </source>
</evidence>
<dbReference type="InterPro" id="IPR051417">
    <property type="entry name" value="SDr/BOS_complex"/>
</dbReference>
<dbReference type="Pfam" id="PF22904">
    <property type="entry name" value="NOMO1-like_2nd"/>
    <property type="match status" value="1"/>
</dbReference>
<dbReference type="Proteomes" id="UP000824469">
    <property type="component" value="Unassembled WGS sequence"/>
</dbReference>
<protein>
    <recommendedName>
        <fullName evidence="8">Carbohydrate-binding-like fold protein</fullName>
    </recommendedName>
</protein>
<evidence type="ECO:0000259" key="2">
    <source>
        <dbReference type="Pfam" id="PF22898"/>
    </source>
</evidence>
<dbReference type="AlphaFoldDB" id="A0AA38GBQ4"/>
<dbReference type="SUPFAM" id="SSF49452">
    <property type="entry name" value="Starch-binding domain-like"/>
    <property type="match status" value="1"/>
</dbReference>
<evidence type="ECO:0000259" key="4">
    <source>
        <dbReference type="Pfam" id="PF23193"/>
    </source>
</evidence>
<organism evidence="6 7">
    <name type="scientific">Taxus chinensis</name>
    <name type="common">Chinese yew</name>
    <name type="synonym">Taxus wallichiana var. chinensis</name>
    <dbReference type="NCBI Taxonomy" id="29808"/>
    <lineage>
        <taxon>Eukaryota</taxon>
        <taxon>Viridiplantae</taxon>
        <taxon>Streptophyta</taxon>
        <taxon>Embryophyta</taxon>
        <taxon>Tracheophyta</taxon>
        <taxon>Spermatophyta</taxon>
        <taxon>Pinopsida</taxon>
        <taxon>Pinidae</taxon>
        <taxon>Conifers II</taxon>
        <taxon>Cupressales</taxon>
        <taxon>Taxaceae</taxon>
        <taxon>Taxus</taxon>
    </lineage>
</organism>
<evidence type="ECO:0000256" key="1">
    <source>
        <dbReference type="ARBA" id="ARBA00022729"/>
    </source>
</evidence>
<sequence length="770" mass="84916">HIDRFWQLGPYKGFAKVLEMEAQLLVLVLVLLLISLALGAAADGIHGCGGFVEASPALIKLRKPTDPKLDYSHITVELHTIDGLVKESTQCAPNGYYFIPVQMDGHGNQIRRIIERFDRIDPEVHFRELAQLRQQGTVEDYVAEFQRHSIMIPDSSLDFKYQPYVPVSVDHNGCNGNEDINFHFTGFTISGRVLGAVGAKSCPKINEGPGNVKIELISTNSGISNTVFTSQGGSYKFKNITPGTYKLLASHPMLTVEQRGSPEIAVDFDNLVVNDLFFVPGYDIDGLVVSQGNPVLGVHVYIYSDDVVEVHCPQGSGRAPWPEKALCYAISDANGKFAFKSVPCGKYRLLPFYKGENTIFDVSPPSMELLVEHGQVTISQPFQVTGFSVGGRVVNSEDTGVEGVKILVDGRERATTDIQGYYKLDQVTSTRYTIKAEKEHFKFSSLENFMVLPNMASIPDIKATHYNICGSIKLITTGFVGKRQVALTHVPENVKPQIKRTDEMGDFCFEVPPGDYRVSPHTTSLENSSGLLFSPPHFDVTMNAPVLGIEFKQALVDICGSAVCKGRCDTSISVSLSSLSVKNVESSRSISLSSDRSEFVFEKVLPGAYRLEIKRGPSFEASNWDDDWCWEKKVIDVDAGIADLVDITFVQKGYWLHIKSTHLVNASILQPNNEPINVPIEPLYLTGKKYLLSGKIHINSNVSPDANEMSESITVEAWQKDGTFVDVINNVSLVSNPTGSTLNAEAHHQLLADIPTLISEEDTRNLYSKV</sequence>
<feature type="domain" description="NOMO-like N-terminal beta-sandwich" evidence="2">
    <location>
        <begin position="65"/>
        <end position="105"/>
    </location>
</feature>
<dbReference type="PANTHER" id="PTHR23303">
    <property type="entry name" value="CARBOXYPEPTIDASE REGULATORY REGION-CONTAINING"/>
    <property type="match status" value="1"/>
</dbReference>
<dbReference type="SUPFAM" id="SSF117074">
    <property type="entry name" value="Hypothetical protein PA1324"/>
    <property type="match status" value="1"/>
</dbReference>
<dbReference type="SUPFAM" id="SSF49464">
    <property type="entry name" value="Carboxypeptidase regulatory domain-like"/>
    <property type="match status" value="1"/>
</dbReference>
<dbReference type="GO" id="GO:0030246">
    <property type="term" value="F:carbohydrate binding"/>
    <property type="evidence" value="ECO:0007669"/>
    <property type="project" value="InterPro"/>
</dbReference>
<comment type="caution">
    <text evidence="6">The sequence shown here is derived from an EMBL/GenBank/DDBJ whole genome shotgun (WGS) entry which is preliminary data.</text>
</comment>
<feature type="domain" description="NOMO second beta-sandwich" evidence="3">
    <location>
        <begin position="184"/>
        <end position="276"/>
    </location>
</feature>
<evidence type="ECO:0000259" key="5">
    <source>
        <dbReference type="Pfam" id="PF23194"/>
    </source>
</evidence>
<proteinExistence type="predicted"/>
<dbReference type="InterPro" id="IPR056189">
    <property type="entry name" value="NOMO_3rd"/>
</dbReference>